<dbReference type="EMBL" id="CP014206">
    <property type="protein sequence ID" value="AMK12218.1"/>
    <property type="molecule type" value="Genomic_DNA"/>
</dbReference>
<dbReference type="InterPro" id="IPR013785">
    <property type="entry name" value="Aldolase_TIM"/>
</dbReference>
<feature type="binding site" evidence="10">
    <location>
        <position position="316"/>
    </location>
    <ligand>
        <name>5-aminolevulinate</name>
        <dbReference type="ChEBI" id="CHEBI:356416"/>
        <label>2</label>
    </ligand>
</feature>
<accession>A0A126QR41</accession>
<proteinExistence type="inferred from homology"/>
<protein>
    <recommendedName>
        <fullName evidence="4 13">Delta-aminolevulinic acid dehydratase</fullName>
        <ecNumber evidence="3 13">4.2.1.24</ecNumber>
    </recommendedName>
</protein>
<dbReference type="InterPro" id="IPR030656">
    <property type="entry name" value="ALAD_AS"/>
</dbReference>
<dbReference type="PRINTS" id="PR00144">
    <property type="entry name" value="DALDHYDRTASE"/>
</dbReference>
<evidence type="ECO:0000256" key="13">
    <source>
        <dbReference type="RuleBase" id="RU000515"/>
    </source>
</evidence>
<dbReference type="GO" id="GO:0004655">
    <property type="term" value="F:porphobilinogen synthase activity"/>
    <property type="evidence" value="ECO:0007669"/>
    <property type="project" value="UniProtKB-EC"/>
</dbReference>
<dbReference type="SUPFAM" id="SSF51569">
    <property type="entry name" value="Aldolase"/>
    <property type="match status" value="1"/>
</dbReference>
<dbReference type="GO" id="GO:0005829">
    <property type="term" value="C:cytosol"/>
    <property type="evidence" value="ECO:0007669"/>
    <property type="project" value="TreeGrafter"/>
</dbReference>
<feature type="binding site" evidence="10">
    <location>
        <position position="208"/>
    </location>
    <ligand>
        <name>5-aminolevulinate</name>
        <dbReference type="ChEBI" id="CHEBI:356416"/>
        <label>1</label>
    </ligand>
</feature>
<dbReference type="Pfam" id="PF00490">
    <property type="entry name" value="ALAD"/>
    <property type="match status" value="1"/>
</dbReference>
<feature type="binding site" evidence="12">
    <location>
        <position position="236"/>
    </location>
    <ligand>
        <name>Mg(2+)</name>
        <dbReference type="ChEBI" id="CHEBI:18420"/>
    </ligand>
</feature>
<dbReference type="Proteomes" id="UP000295506">
    <property type="component" value="Unassembled WGS sequence"/>
</dbReference>
<dbReference type="CDD" id="cd00384">
    <property type="entry name" value="ALAD_PBGS"/>
    <property type="match status" value="1"/>
</dbReference>
<evidence type="ECO:0000256" key="10">
    <source>
        <dbReference type="PIRSR" id="PIRSR001415-2"/>
    </source>
</evidence>
<dbReference type="SMART" id="SM01004">
    <property type="entry name" value="ALAD"/>
    <property type="match status" value="1"/>
</dbReference>
<evidence type="ECO:0000313" key="16">
    <source>
        <dbReference type="EMBL" id="TDT86581.1"/>
    </source>
</evidence>
<keyword evidence="7 13" id="KW-0627">Porphyrin biosynthesis</keyword>
<dbReference type="OrthoDB" id="9805001at2"/>
<reference evidence="16 18" key="2">
    <citation type="submission" date="2019-03" db="EMBL/GenBank/DDBJ databases">
        <title>Genomic Encyclopedia of Type Strains, Phase IV (KMG-IV): sequencing the most valuable type-strain genomes for metagenomic binning, comparative biology and taxonomic classification.</title>
        <authorList>
            <person name="Goeker M."/>
        </authorList>
    </citation>
    <scope>NUCLEOTIDE SEQUENCE [LARGE SCALE GENOMIC DNA]</scope>
    <source>
        <strain evidence="16 18">DSM 101483</strain>
    </source>
</reference>
<evidence type="ECO:0000256" key="11">
    <source>
        <dbReference type="PIRSR" id="PIRSR001415-3"/>
    </source>
</evidence>
<feature type="binding site" evidence="10">
    <location>
        <position position="277"/>
    </location>
    <ligand>
        <name>5-aminolevulinate</name>
        <dbReference type="ChEBI" id="CHEBI:356416"/>
        <label>2</label>
    </ligand>
</feature>
<dbReference type="Gene3D" id="3.20.20.70">
    <property type="entry name" value="Aldolase class I"/>
    <property type="match status" value="1"/>
</dbReference>
<evidence type="ECO:0000256" key="5">
    <source>
        <dbReference type="ARBA" id="ARBA00023133"/>
    </source>
</evidence>
<dbReference type="PANTHER" id="PTHR11458:SF0">
    <property type="entry name" value="DELTA-AMINOLEVULINIC ACID DEHYDRATASE"/>
    <property type="match status" value="1"/>
</dbReference>
<feature type="binding site" evidence="11">
    <location>
        <position position="125"/>
    </location>
    <ligand>
        <name>Zn(2+)</name>
        <dbReference type="ChEBI" id="CHEBI:29105"/>
        <note>catalytic</note>
    </ligand>
</feature>
<evidence type="ECO:0000256" key="1">
    <source>
        <dbReference type="ARBA" id="ARBA00004694"/>
    </source>
</evidence>
<dbReference type="RefSeq" id="WP_066805418.1">
    <property type="nucleotide sequence ID" value="NZ_CP014206.1"/>
</dbReference>
<evidence type="ECO:0000256" key="8">
    <source>
        <dbReference type="ARBA" id="ARBA00047651"/>
    </source>
</evidence>
<keyword evidence="6 13" id="KW-0456">Lyase</keyword>
<dbReference type="AlphaFoldDB" id="A0A126QR41"/>
<dbReference type="GO" id="GO:0008270">
    <property type="term" value="F:zinc ion binding"/>
    <property type="evidence" value="ECO:0007669"/>
    <property type="project" value="TreeGrafter"/>
</dbReference>
<comment type="similarity">
    <text evidence="2 14">Belongs to the ALAD family.</text>
</comment>
<dbReference type="InterPro" id="IPR001731">
    <property type="entry name" value="ALAD"/>
</dbReference>
<gene>
    <name evidence="15" type="ORF">AWY79_14410</name>
    <name evidence="16" type="ORF">EDC59_11290</name>
</gene>
<evidence type="ECO:0000256" key="4">
    <source>
        <dbReference type="ARBA" id="ARBA00020771"/>
    </source>
</evidence>
<dbReference type="PIRSF" id="PIRSF001415">
    <property type="entry name" value="Porphbilin_synth"/>
    <property type="match status" value="1"/>
</dbReference>
<keyword evidence="11" id="KW-0862">Zinc</keyword>
<keyword evidence="12" id="KW-0460">Magnesium</keyword>
<dbReference type="PROSITE" id="PS00169">
    <property type="entry name" value="D_ALA_DEHYDRATASE"/>
    <property type="match status" value="1"/>
</dbReference>
<name>A0A126QR41_9BACT</name>
<dbReference type="EMBL" id="SOBK01000012">
    <property type="protein sequence ID" value="TDT86581.1"/>
    <property type="molecule type" value="Genomic_DNA"/>
</dbReference>
<keyword evidence="17" id="KW-1185">Reference proteome</keyword>
<evidence type="ECO:0000256" key="6">
    <source>
        <dbReference type="ARBA" id="ARBA00023239"/>
    </source>
</evidence>
<comment type="subunit">
    <text evidence="13">Homooctamer.</text>
</comment>
<feature type="binding site" evidence="10">
    <location>
        <position position="220"/>
    </location>
    <ligand>
        <name>5-aminolevulinate</name>
        <dbReference type="ChEBI" id="CHEBI:356416"/>
        <label>1</label>
    </ligand>
</feature>
<dbReference type="NCBIfam" id="NF006762">
    <property type="entry name" value="PRK09283.1"/>
    <property type="match status" value="1"/>
</dbReference>
<dbReference type="EC" id="4.2.1.24" evidence="3 13"/>
<evidence type="ECO:0000313" key="17">
    <source>
        <dbReference type="Proteomes" id="UP000055611"/>
    </source>
</evidence>
<dbReference type="PANTHER" id="PTHR11458">
    <property type="entry name" value="DELTA-AMINOLEVULINIC ACID DEHYDRATASE"/>
    <property type="match status" value="1"/>
</dbReference>
<feature type="active site" description="Schiff-base intermediate with substrate" evidence="9">
    <location>
        <position position="251"/>
    </location>
</feature>
<evidence type="ECO:0000313" key="15">
    <source>
        <dbReference type="EMBL" id="AMK12218.1"/>
    </source>
</evidence>
<dbReference type="GO" id="GO:0006782">
    <property type="term" value="P:protoporphyrinogen IX biosynthetic process"/>
    <property type="evidence" value="ECO:0007669"/>
    <property type="project" value="UniProtKB-UniPathway"/>
</dbReference>
<reference evidence="15 17" key="1">
    <citation type="journal article" date="2016" name="Front. Microbiol.">
        <title>Genome Sequence of the Piezophilic, Mesophilic Sulfate-Reducing Bacterium Desulfovibrio indicus J2T.</title>
        <authorList>
            <person name="Cao J."/>
            <person name="Maignien L."/>
            <person name="Shao Z."/>
            <person name="Alain K."/>
            <person name="Jebbar M."/>
        </authorList>
    </citation>
    <scope>NUCLEOTIDE SEQUENCE [LARGE SCALE GENOMIC DNA]</scope>
    <source>
        <strain evidence="15 17">J2</strain>
    </source>
</reference>
<comment type="pathway">
    <text evidence="1">Porphyrin-containing compound metabolism; protoporphyrin-IX biosynthesis; coproporphyrinogen-III from 5-aminolevulinate: step 1/4.</text>
</comment>
<evidence type="ECO:0000313" key="18">
    <source>
        <dbReference type="Proteomes" id="UP000295506"/>
    </source>
</evidence>
<organism evidence="16 18">
    <name type="scientific">Pseudodesulfovibrio indicus</name>
    <dbReference type="NCBI Taxonomy" id="1716143"/>
    <lineage>
        <taxon>Bacteria</taxon>
        <taxon>Pseudomonadati</taxon>
        <taxon>Thermodesulfobacteriota</taxon>
        <taxon>Desulfovibrionia</taxon>
        <taxon>Desulfovibrionales</taxon>
        <taxon>Desulfovibrionaceae</taxon>
    </lineage>
</organism>
<evidence type="ECO:0000256" key="9">
    <source>
        <dbReference type="PIRSR" id="PIRSR001415-1"/>
    </source>
</evidence>
<evidence type="ECO:0000256" key="7">
    <source>
        <dbReference type="ARBA" id="ARBA00023244"/>
    </source>
</evidence>
<evidence type="ECO:0000256" key="14">
    <source>
        <dbReference type="RuleBase" id="RU004161"/>
    </source>
</evidence>
<comment type="catalytic activity">
    <reaction evidence="8 13">
        <text>2 5-aminolevulinate = porphobilinogen + 2 H2O + H(+)</text>
        <dbReference type="Rhea" id="RHEA:24064"/>
        <dbReference type="ChEBI" id="CHEBI:15377"/>
        <dbReference type="ChEBI" id="CHEBI:15378"/>
        <dbReference type="ChEBI" id="CHEBI:58126"/>
        <dbReference type="ChEBI" id="CHEBI:356416"/>
        <dbReference type="EC" id="4.2.1.24"/>
    </reaction>
</comment>
<evidence type="ECO:0000256" key="2">
    <source>
        <dbReference type="ARBA" id="ARBA00008055"/>
    </source>
</evidence>
<evidence type="ECO:0000256" key="3">
    <source>
        <dbReference type="ARBA" id="ARBA00012053"/>
    </source>
</evidence>
<evidence type="ECO:0000256" key="12">
    <source>
        <dbReference type="PIRSR" id="PIRSR001415-5"/>
    </source>
</evidence>
<dbReference type="Proteomes" id="UP000055611">
    <property type="component" value="Chromosome"/>
</dbReference>
<feature type="binding site" evidence="11">
    <location>
        <position position="123"/>
    </location>
    <ligand>
        <name>Zn(2+)</name>
        <dbReference type="ChEBI" id="CHEBI:29105"/>
        <note>catalytic</note>
    </ligand>
</feature>
<keyword evidence="5" id="KW-0350">Heme biosynthesis</keyword>
<sequence length="326" mass="36074">MIPADFYRGRRLRTSLALREMVRENAVTANDLIMPYFVVETADEDFQKEISSMPGQYQLSLKQLEKRVGEAVANGLKACILFGIPAEKDEVGSGAYDDKGIVQQAIRLLKDRWPKLIVIADTCLCEYTSHGHCGLVKNDYVQNDPTLNLLARAAVAQAKAGADMVAPSDMMDGRVAAIREALDEAGFINTPIMSYAVKYASAFYGPFREAAESSPQFGDRKTYQMDPPNSREAMREAVADLEEGADILMVKPGMPYLDIVRQVRDNFDTPVAVYQVSGEYSQIKAAALNGWIDEMAVVMESLVAFKRAGADLILTYFTEDVLKVLK</sequence>
<keyword evidence="11" id="KW-0479">Metal-binding</keyword>
<dbReference type="KEGG" id="dej:AWY79_14410"/>
<feature type="active site" description="Schiff-base intermediate with substrate" evidence="9">
    <location>
        <position position="198"/>
    </location>
</feature>
<dbReference type="FunFam" id="3.20.20.70:FF:000019">
    <property type="entry name" value="Delta-aminolevulinic acid dehydratase"/>
    <property type="match status" value="1"/>
</dbReference>
<feature type="binding site" evidence="11">
    <location>
        <position position="133"/>
    </location>
    <ligand>
        <name>Zn(2+)</name>
        <dbReference type="ChEBI" id="CHEBI:29105"/>
        <note>catalytic</note>
    </ligand>
</feature>